<protein>
    <recommendedName>
        <fullName evidence="3">SRPBCC family protein</fullName>
    </recommendedName>
</protein>
<name>A0A7U9KMD8_9CHLR</name>
<dbReference type="EMBL" id="DF967966">
    <property type="protein sequence ID" value="GAP08515.1"/>
    <property type="molecule type" value="Genomic_DNA"/>
</dbReference>
<evidence type="ECO:0000313" key="1">
    <source>
        <dbReference type="EMBL" id="GAP08515.1"/>
    </source>
</evidence>
<dbReference type="RefSeq" id="WP_201798019.1">
    <property type="nucleotide sequence ID" value="NZ_DF967966.1"/>
</dbReference>
<dbReference type="Proteomes" id="UP000253922">
    <property type="component" value="Unassembled WGS sequence"/>
</dbReference>
<proteinExistence type="predicted"/>
<dbReference type="InterPro" id="IPR023393">
    <property type="entry name" value="START-like_dom_sf"/>
</dbReference>
<gene>
    <name evidence="1" type="ORF">ATHL_03420</name>
</gene>
<sequence>MPVIEIKTEVQLAGVSGKTIADFLLHCTDRDYQNWWPGTHLAWHTKRQSPGDTGNVVFFDEYVGKKRLKFEAVVVRYTPGKEIVWQMKKFVRLPVWLVIRFEDRGEGTVLTHVLKAGFPGVGRLLDRLLSLFFTPQFEKDMDEHARTEFKKLAAILG</sequence>
<dbReference type="Gene3D" id="3.30.530.20">
    <property type="match status" value="1"/>
</dbReference>
<dbReference type="SUPFAM" id="SSF55961">
    <property type="entry name" value="Bet v1-like"/>
    <property type="match status" value="1"/>
</dbReference>
<keyword evidence="2" id="KW-1185">Reference proteome</keyword>
<evidence type="ECO:0000313" key="2">
    <source>
        <dbReference type="Proteomes" id="UP000253922"/>
    </source>
</evidence>
<dbReference type="AlphaFoldDB" id="A0A7U9KMD8"/>
<evidence type="ECO:0008006" key="3">
    <source>
        <dbReference type="Google" id="ProtNLM"/>
    </source>
</evidence>
<organism evidence="1 2">
    <name type="scientific">Anaerolinea thermolimosa</name>
    <dbReference type="NCBI Taxonomy" id="229919"/>
    <lineage>
        <taxon>Bacteria</taxon>
        <taxon>Bacillati</taxon>
        <taxon>Chloroflexota</taxon>
        <taxon>Anaerolineae</taxon>
        <taxon>Anaerolineales</taxon>
        <taxon>Anaerolineaceae</taxon>
        <taxon>Anaerolinea</taxon>
    </lineage>
</organism>
<accession>A0A7U9KMD8</accession>
<reference evidence="2" key="1">
    <citation type="submission" date="2015-07" db="EMBL/GenBank/DDBJ databases">
        <title>Draft Genome Sequences of Anaerolinea thermolimosa IMO-1, Bellilinea caldifistulae GOMI-1, Leptolinea tardivitalis YMTK-2, Levilinea saccharolytica KIBI-1,Longilinea arvoryzae KOME-1, Previously Described as Members of the Anaerolineaceae (Chloroflexi).</title>
        <authorList>
            <person name="Sekiguchi Y."/>
            <person name="Ohashi A."/>
            <person name="Matsuura N."/>
            <person name="Tourlousse M.D."/>
        </authorList>
    </citation>
    <scope>NUCLEOTIDE SEQUENCE [LARGE SCALE GENOMIC DNA]</scope>
    <source>
        <strain evidence="2">IMO-1</strain>
    </source>
</reference>